<sequence>MSSRNKIHIIVLTLFCSLLLVNLSAQPKRKSHIRQANPAFADTVTPADSDKIKSISDTFPALPDSILIRPDSLLKSVDSILVDSVMTDTVQAPPPKKSPLEDVVKYTANDSIVFLSNNQAYMYGQGVVTYQDIELDADEIRMNMDSSTVFAIGRPDTAGEIVGNPIFKDKSGEYESATMKYNFKSQKGYITNIITQQGEGYLTGGSTKKNKEGDFYLKDGKYTTCDDHECPHFYLQLTKAKMRPKKNIVTGPAYLVLAGVPLPLAIPFGFFPFTEKYSSGIIMPTFGDEMARGFYLRDGGYYFAINDYIDLALTGEIYTKGSWGLNAMSNYVKRYKFSGNFNMGYLVTILGDKGMPDYQKQTNFRLIWSHSQDAKANPNMSFSASVNFTTSGYDRNNLNSYYNATSFTENTKSSTVNMTYNFPNTPFSISATANITQRSKDSTLNVSFPDFTLNMSRVYPFKRKNPVGKEKWYEKISLNYTGLFRNSIETKQNLFFKSSLIKDWRNGMQHTIPVSATFSLFKYLNISPSFNFTDRMYTNRIMQQWDPQSAAVVRDTTYGFYNVFNYSFSVSAQTKLYGFYRPLPFFGGKKIQMIRHVFTPSVSFSAAPDFGSSRYGFWQTYSKIENGKRVDVKYSPFSHGIFGTAPQGKQGTVSFNVSNNLEMKVNSDRDTTGVRKISLIENLTAGISYNMAADSMNWSNINTSILIKLTKNFNLQASAVFDTYTYQLNEYGNPVRVNIPRWKAGKGLGRLSSTGTSFSYTFSNDTFKKKSKNNTKETETSTNETPIDNNTENTENRENESQEKTEDSGLEMKDGYMVWNVPWSLSVNYSINYGYGTFNKKKMEYNGKITQNLSFSGRIQPTKNWSFNFSASYDFDAKKIAYMNCGITRDMHCWTMSANFIPVGPYKSYNFHISVKSSLLSDLKWDKSGNSYDRLKWY</sequence>
<reference evidence="3 4" key="1">
    <citation type="submission" date="2018-10" db="EMBL/GenBank/DDBJ databases">
        <title>Genomic Encyclopedia of Archaeal and Bacterial Type Strains, Phase II (KMG-II): from individual species to whole genera.</title>
        <authorList>
            <person name="Goeker M."/>
        </authorList>
    </citation>
    <scope>NUCLEOTIDE SEQUENCE [LARGE SCALE GENOMIC DNA]</scope>
    <source>
        <strain evidence="3 4">NSB1</strain>
    </source>
</reference>
<keyword evidence="4" id="KW-1185">Reference proteome</keyword>
<feature type="region of interest" description="Disordered" evidence="1">
    <location>
        <begin position="769"/>
        <end position="808"/>
    </location>
</feature>
<comment type="caution">
    <text evidence="3">The sequence shown here is derived from an EMBL/GenBank/DDBJ whole genome shotgun (WGS) entry which is preliminary data.</text>
</comment>
<dbReference type="OrthoDB" id="9802320at2"/>
<dbReference type="GO" id="GO:0009279">
    <property type="term" value="C:cell outer membrane"/>
    <property type="evidence" value="ECO:0007669"/>
    <property type="project" value="TreeGrafter"/>
</dbReference>
<evidence type="ECO:0000256" key="1">
    <source>
        <dbReference type="SAM" id="MobiDB-lite"/>
    </source>
</evidence>
<evidence type="ECO:0000259" key="2">
    <source>
        <dbReference type="Pfam" id="PF19838"/>
    </source>
</evidence>
<organism evidence="3 4">
    <name type="scientific">Coprobacter fastidiosus NSB1 = JCM 33896</name>
    <dbReference type="NCBI Taxonomy" id="1349822"/>
    <lineage>
        <taxon>Bacteria</taxon>
        <taxon>Pseudomonadati</taxon>
        <taxon>Bacteroidota</taxon>
        <taxon>Bacteroidia</taxon>
        <taxon>Bacteroidales</taxon>
        <taxon>Barnesiellaceae</taxon>
        <taxon>Coprobacter</taxon>
    </lineage>
</organism>
<dbReference type="EMBL" id="RBXN01000006">
    <property type="protein sequence ID" value="RKT50940.1"/>
    <property type="molecule type" value="Genomic_DNA"/>
</dbReference>
<feature type="domain" description="LPS-assembly protein LptD central" evidence="2">
    <location>
        <begin position="248"/>
        <end position="724"/>
    </location>
</feature>
<evidence type="ECO:0000313" key="3">
    <source>
        <dbReference type="EMBL" id="RKT50940.1"/>
    </source>
</evidence>
<proteinExistence type="predicted"/>
<dbReference type="GO" id="GO:1990351">
    <property type="term" value="C:transporter complex"/>
    <property type="evidence" value="ECO:0007669"/>
    <property type="project" value="TreeGrafter"/>
</dbReference>
<dbReference type="Pfam" id="PF19838">
    <property type="entry name" value="LptD_2"/>
    <property type="match status" value="1"/>
</dbReference>
<dbReference type="PANTHER" id="PTHR30189">
    <property type="entry name" value="LPS-ASSEMBLY PROTEIN"/>
    <property type="match status" value="1"/>
</dbReference>
<feature type="compositionally biased region" description="Low complexity" evidence="1">
    <location>
        <begin position="780"/>
        <end position="793"/>
    </location>
</feature>
<feature type="compositionally biased region" description="Basic and acidic residues" evidence="1">
    <location>
        <begin position="794"/>
        <end position="808"/>
    </location>
</feature>
<dbReference type="InterPro" id="IPR050218">
    <property type="entry name" value="LptD"/>
</dbReference>
<dbReference type="InterPro" id="IPR045659">
    <property type="entry name" value="LptD_2"/>
</dbReference>
<dbReference type="AlphaFoldDB" id="A0A495VPU0"/>
<dbReference type="Proteomes" id="UP000269493">
    <property type="component" value="Unassembled WGS sequence"/>
</dbReference>
<dbReference type="GeneID" id="92929604"/>
<accession>A0A495VPU0</accession>
<dbReference type="PANTHER" id="PTHR30189:SF1">
    <property type="entry name" value="LPS-ASSEMBLY PROTEIN LPTD"/>
    <property type="match status" value="1"/>
</dbReference>
<evidence type="ECO:0000313" key="4">
    <source>
        <dbReference type="Proteomes" id="UP000269493"/>
    </source>
</evidence>
<protein>
    <recommendedName>
        <fullName evidence="2">LPS-assembly protein LptD central domain-containing protein</fullName>
    </recommendedName>
</protein>
<name>A0A495VPU0_9BACT</name>
<gene>
    <name evidence="3" type="ORF">BC742_1900</name>
</gene>
<dbReference type="RefSeq" id="WP_022601511.1">
    <property type="nucleotide sequence ID" value="NZ_KI440802.1"/>
</dbReference>